<dbReference type="AlphaFoldDB" id="A0AAV7LDE8"/>
<keyword evidence="3" id="KW-1185">Reference proteome</keyword>
<comment type="caution">
    <text evidence="2">The sequence shown here is derived from an EMBL/GenBank/DDBJ whole genome shotgun (WGS) entry which is preliminary data.</text>
</comment>
<feature type="compositionally biased region" description="Basic and acidic residues" evidence="1">
    <location>
        <begin position="53"/>
        <end position="65"/>
    </location>
</feature>
<sequence length="152" mass="16097">MEVSQPYPWCTSAASFSDPDAVLSWAYPTQHLGNEELRKGFPEVPGSGTAGEVEERADTAEERRTTSIPVATRVEGGETVVSLWKKMAEKMEATAQDGQTAEAQEGEAAREGVLGDCGQDAQVQPGLADARGQEAGNPGSGHALGRAWPRQV</sequence>
<proteinExistence type="predicted"/>
<evidence type="ECO:0000256" key="1">
    <source>
        <dbReference type="SAM" id="MobiDB-lite"/>
    </source>
</evidence>
<organism evidence="2 3">
    <name type="scientific">Pleurodeles waltl</name>
    <name type="common">Iberian ribbed newt</name>
    <dbReference type="NCBI Taxonomy" id="8319"/>
    <lineage>
        <taxon>Eukaryota</taxon>
        <taxon>Metazoa</taxon>
        <taxon>Chordata</taxon>
        <taxon>Craniata</taxon>
        <taxon>Vertebrata</taxon>
        <taxon>Euteleostomi</taxon>
        <taxon>Amphibia</taxon>
        <taxon>Batrachia</taxon>
        <taxon>Caudata</taxon>
        <taxon>Salamandroidea</taxon>
        <taxon>Salamandridae</taxon>
        <taxon>Pleurodelinae</taxon>
        <taxon>Pleurodeles</taxon>
    </lineage>
</organism>
<name>A0AAV7LDE8_PLEWA</name>
<evidence type="ECO:0000313" key="3">
    <source>
        <dbReference type="Proteomes" id="UP001066276"/>
    </source>
</evidence>
<protein>
    <submittedName>
        <fullName evidence="2">Uncharacterized protein</fullName>
    </submittedName>
</protein>
<reference evidence="2" key="1">
    <citation type="journal article" date="2022" name="bioRxiv">
        <title>Sequencing and chromosome-scale assembly of the giantPleurodeles waltlgenome.</title>
        <authorList>
            <person name="Brown T."/>
            <person name="Elewa A."/>
            <person name="Iarovenko S."/>
            <person name="Subramanian E."/>
            <person name="Araus A.J."/>
            <person name="Petzold A."/>
            <person name="Susuki M."/>
            <person name="Suzuki K.-i.T."/>
            <person name="Hayashi T."/>
            <person name="Toyoda A."/>
            <person name="Oliveira C."/>
            <person name="Osipova E."/>
            <person name="Leigh N.D."/>
            <person name="Simon A."/>
            <person name="Yun M.H."/>
        </authorList>
    </citation>
    <scope>NUCLEOTIDE SEQUENCE</scope>
    <source>
        <strain evidence="2">20211129_DDA</strain>
        <tissue evidence="2">Liver</tissue>
    </source>
</reference>
<feature type="region of interest" description="Disordered" evidence="1">
    <location>
        <begin position="91"/>
        <end position="152"/>
    </location>
</feature>
<evidence type="ECO:0000313" key="2">
    <source>
        <dbReference type="EMBL" id="KAJ1089625.1"/>
    </source>
</evidence>
<dbReference type="EMBL" id="JANPWB010000015">
    <property type="protein sequence ID" value="KAJ1089625.1"/>
    <property type="molecule type" value="Genomic_DNA"/>
</dbReference>
<feature type="compositionally biased region" description="Low complexity" evidence="1">
    <location>
        <begin position="93"/>
        <end position="103"/>
    </location>
</feature>
<gene>
    <name evidence="2" type="ORF">NDU88_002774</name>
</gene>
<accession>A0AAV7LDE8</accession>
<feature type="region of interest" description="Disordered" evidence="1">
    <location>
        <begin position="37"/>
        <end position="66"/>
    </location>
</feature>
<dbReference type="Proteomes" id="UP001066276">
    <property type="component" value="Chromosome 11"/>
</dbReference>